<evidence type="ECO:0000313" key="7">
    <source>
        <dbReference type="Proteomes" id="UP000316759"/>
    </source>
</evidence>
<protein>
    <submittedName>
        <fullName evidence="6">39S ribosomal protein L2 mitochondrial</fullName>
    </submittedName>
</protein>
<dbReference type="InterPro" id="IPR022669">
    <property type="entry name" value="Ribosomal_uL2_C"/>
</dbReference>
<evidence type="ECO:0000256" key="1">
    <source>
        <dbReference type="ARBA" id="ARBA00005636"/>
    </source>
</evidence>
<dbReference type="Gene3D" id="2.40.50.140">
    <property type="entry name" value="Nucleic acid-binding proteins"/>
    <property type="match status" value="1"/>
</dbReference>
<dbReference type="InterPro" id="IPR022666">
    <property type="entry name" value="Ribosomal_uL2_RNA-bd_dom"/>
</dbReference>
<dbReference type="InterPro" id="IPR002171">
    <property type="entry name" value="Ribosomal_uL2"/>
</dbReference>
<evidence type="ECO:0000259" key="4">
    <source>
        <dbReference type="SMART" id="SM01382"/>
    </source>
</evidence>
<evidence type="ECO:0000256" key="3">
    <source>
        <dbReference type="ARBA" id="ARBA00023274"/>
    </source>
</evidence>
<evidence type="ECO:0000313" key="6">
    <source>
        <dbReference type="EMBL" id="TPP62547.1"/>
    </source>
</evidence>
<evidence type="ECO:0000256" key="2">
    <source>
        <dbReference type="ARBA" id="ARBA00022980"/>
    </source>
</evidence>
<gene>
    <name evidence="6" type="ORF">FGIG_07073</name>
</gene>
<dbReference type="SUPFAM" id="SSF50249">
    <property type="entry name" value="Nucleic acid-binding proteins"/>
    <property type="match status" value="1"/>
</dbReference>
<dbReference type="InterPro" id="IPR008991">
    <property type="entry name" value="Translation_prot_SH3-like_sf"/>
</dbReference>
<comment type="similarity">
    <text evidence="1">Belongs to the universal ribosomal protein uL2 family.</text>
</comment>
<organism evidence="6 7">
    <name type="scientific">Fasciola gigantica</name>
    <name type="common">Giant liver fluke</name>
    <dbReference type="NCBI Taxonomy" id="46835"/>
    <lineage>
        <taxon>Eukaryota</taxon>
        <taxon>Metazoa</taxon>
        <taxon>Spiralia</taxon>
        <taxon>Lophotrochozoa</taxon>
        <taxon>Platyhelminthes</taxon>
        <taxon>Trematoda</taxon>
        <taxon>Digenea</taxon>
        <taxon>Plagiorchiida</taxon>
        <taxon>Echinostomata</taxon>
        <taxon>Echinostomatoidea</taxon>
        <taxon>Fasciolidae</taxon>
        <taxon>Fasciola</taxon>
    </lineage>
</organism>
<dbReference type="GO" id="GO:0003735">
    <property type="term" value="F:structural constituent of ribosome"/>
    <property type="evidence" value="ECO:0007669"/>
    <property type="project" value="InterPro"/>
</dbReference>
<dbReference type="InterPro" id="IPR014722">
    <property type="entry name" value="Rib_uL2_dom2"/>
</dbReference>
<dbReference type="PANTHER" id="PTHR13691:SF73">
    <property type="entry name" value="LARGE RIBOSOMAL SUBUNIT PROTEIN UL2M"/>
    <property type="match status" value="1"/>
</dbReference>
<reference evidence="6 7" key="1">
    <citation type="submission" date="2019-04" db="EMBL/GenBank/DDBJ databases">
        <title>Annotation for the trematode Fasciola gigantica.</title>
        <authorList>
            <person name="Choi Y.-J."/>
        </authorList>
    </citation>
    <scope>NUCLEOTIDE SEQUENCE [LARGE SCALE GENOMIC DNA]</scope>
    <source>
        <strain evidence="6">Uganda_cow_1</strain>
    </source>
</reference>
<proteinExistence type="inferred from homology"/>
<dbReference type="InterPro" id="IPR012340">
    <property type="entry name" value="NA-bd_OB-fold"/>
</dbReference>
<dbReference type="SUPFAM" id="SSF50104">
    <property type="entry name" value="Translation proteins SH3-like domain"/>
    <property type="match status" value="1"/>
</dbReference>
<dbReference type="Proteomes" id="UP000316759">
    <property type="component" value="Unassembled WGS sequence"/>
</dbReference>
<keyword evidence="2 6" id="KW-0689">Ribosomal protein</keyword>
<sequence length="322" mass="36240">MKPDEYTVEAVRRVRTGGRGPDGIIQYKHRTTGLHRPWFMVDYNHSHHVPTGKVHEEIVLRIVKNWWRHPFLALVASGEVKRWIVATSNMKPGDIIRSHVDIPLIPVDPRDGDAHPVGALPVGTTVCLMELQPGAGAIRCRTAGASATVIRRGKLVGDPTAMSVADMSADHLNDLTDDHVVMLRNNGNRKLIRLLPNCMVVVGQVSNEEHNKERFSKFGEKKWRGIKQRSGLWQRKTGRFGRKIRPIGPPLNCVAPPLPAGKLILKYTRPGDPEYTREKERRLHALMHPVPNERPPAPVPQKNNGLPTSQPLFRWCSWASVR</sequence>
<dbReference type="Gene3D" id="2.30.30.30">
    <property type="match status" value="1"/>
</dbReference>
<feature type="domain" description="Large ribosomal subunit protein uL2 RNA-binding" evidence="5">
    <location>
        <begin position="18"/>
        <end position="98"/>
    </location>
</feature>
<dbReference type="OrthoDB" id="268576at2759"/>
<dbReference type="STRING" id="46835.A0A504YWT6"/>
<keyword evidence="3" id="KW-0687">Ribonucleoprotein</keyword>
<keyword evidence="7" id="KW-1185">Reference proteome</keyword>
<dbReference type="PANTHER" id="PTHR13691">
    <property type="entry name" value="RIBOSOMAL PROTEIN L2"/>
    <property type="match status" value="1"/>
</dbReference>
<dbReference type="Pfam" id="PF03947">
    <property type="entry name" value="Ribosomal_L2_C"/>
    <property type="match status" value="1"/>
</dbReference>
<accession>A0A504YWT6</accession>
<dbReference type="GO" id="GO:0003723">
    <property type="term" value="F:RNA binding"/>
    <property type="evidence" value="ECO:0007669"/>
    <property type="project" value="TreeGrafter"/>
</dbReference>
<dbReference type="SMART" id="SM01383">
    <property type="entry name" value="Ribosomal_L2"/>
    <property type="match status" value="1"/>
</dbReference>
<dbReference type="GO" id="GO:0005762">
    <property type="term" value="C:mitochondrial large ribosomal subunit"/>
    <property type="evidence" value="ECO:0007669"/>
    <property type="project" value="TreeGrafter"/>
</dbReference>
<name>A0A504YWT6_FASGI</name>
<dbReference type="SMART" id="SM01382">
    <property type="entry name" value="Ribosomal_L2_C"/>
    <property type="match status" value="1"/>
</dbReference>
<dbReference type="Pfam" id="PF00181">
    <property type="entry name" value="Ribosomal_L2_N"/>
    <property type="match status" value="1"/>
</dbReference>
<dbReference type="EMBL" id="SUNJ01006714">
    <property type="protein sequence ID" value="TPP62547.1"/>
    <property type="molecule type" value="Genomic_DNA"/>
</dbReference>
<evidence type="ECO:0000259" key="5">
    <source>
        <dbReference type="SMART" id="SM01383"/>
    </source>
</evidence>
<comment type="caution">
    <text evidence="6">The sequence shown here is derived from an EMBL/GenBank/DDBJ whole genome shotgun (WGS) entry which is preliminary data.</text>
</comment>
<feature type="domain" description="Large ribosomal subunit protein uL2 C-terminal" evidence="4">
    <location>
        <begin position="109"/>
        <end position="250"/>
    </location>
</feature>
<dbReference type="GO" id="GO:0032543">
    <property type="term" value="P:mitochondrial translation"/>
    <property type="evidence" value="ECO:0007669"/>
    <property type="project" value="TreeGrafter"/>
</dbReference>
<dbReference type="AlphaFoldDB" id="A0A504YWT6"/>